<feature type="compositionally biased region" description="Basic and acidic residues" evidence="1">
    <location>
        <begin position="23"/>
        <end position="38"/>
    </location>
</feature>
<evidence type="ECO:0000313" key="3">
    <source>
        <dbReference type="EMBL" id="KAD4982115.1"/>
    </source>
</evidence>
<evidence type="ECO:0000259" key="2">
    <source>
        <dbReference type="Pfam" id="PF00931"/>
    </source>
</evidence>
<dbReference type="InterPro" id="IPR027417">
    <property type="entry name" value="P-loop_NTPase"/>
</dbReference>
<dbReference type="AlphaFoldDB" id="A0A5N6NN24"/>
<protein>
    <recommendedName>
        <fullName evidence="2">NB-ARC domain-containing protein</fullName>
    </recommendedName>
</protein>
<evidence type="ECO:0000313" key="4">
    <source>
        <dbReference type="Proteomes" id="UP000326396"/>
    </source>
</evidence>
<accession>A0A5N6NN24</accession>
<name>A0A5N6NN24_9ASTR</name>
<proteinExistence type="predicted"/>
<dbReference type="EMBL" id="SZYD01000010">
    <property type="protein sequence ID" value="KAD4982115.1"/>
    <property type="molecule type" value="Genomic_DNA"/>
</dbReference>
<sequence length="180" mass="20341">MADLGPPHRGGSEDGEEFMGMRIDNRKMESSPRTEKTLDQYAADPISNNTNPQCSKKISDDINIVGIDDDAKLIKDKLMEDQKKLNVASVVGMGELARLPSPPKYSMMLMLNLKDASDSRLRELVHKQLTGKRYLIVIDDIWHIEPWDSLKLFFPHGNNGSRILLPIVSLKLLSMQLHMD</sequence>
<comment type="caution">
    <text evidence="3">The sequence shown here is derived from an EMBL/GenBank/DDBJ whole genome shotgun (WGS) entry which is preliminary data.</text>
</comment>
<reference evidence="3 4" key="1">
    <citation type="submission" date="2019-05" db="EMBL/GenBank/DDBJ databases">
        <title>Mikania micrantha, genome provides insights into the molecular mechanism of rapid growth.</title>
        <authorList>
            <person name="Liu B."/>
        </authorList>
    </citation>
    <scope>NUCLEOTIDE SEQUENCE [LARGE SCALE GENOMIC DNA]</scope>
    <source>
        <strain evidence="3">NLD-2019</strain>
        <tissue evidence="3">Leaf</tissue>
    </source>
</reference>
<dbReference type="OrthoDB" id="1305171at2759"/>
<dbReference type="GO" id="GO:0043531">
    <property type="term" value="F:ADP binding"/>
    <property type="evidence" value="ECO:0007669"/>
    <property type="project" value="InterPro"/>
</dbReference>
<dbReference type="SUPFAM" id="SSF52540">
    <property type="entry name" value="P-loop containing nucleoside triphosphate hydrolases"/>
    <property type="match status" value="1"/>
</dbReference>
<dbReference type="Proteomes" id="UP000326396">
    <property type="component" value="Linkage Group LG18"/>
</dbReference>
<keyword evidence="4" id="KW-1185">Reference proteome</keyword>
<gene>
    <name evidence="3" type="ORF">E3N88_18786</name>
</gene>
<dbReference type="Pfam" id="PF00931">
    <property type="entry name" value="NB-ARC"/>
    <property type="match status" value="1"/>
</dbReference>
<dbReference type="Gene3D" id="3.40.50.300">
    <property type="entry name" value="P-loop containing nucleotide triphosphate hydrolases"/>
    <property type="match status" value="1"/>
</dbReference>
<dbReference type="InterPro" id="IPR002182">
    <property type="entry name" value="NB-ARC"/>
</dbReference>
<organism evidence="3 4">
    <name type="scientific">Mikania micrantha</name>
    <name type="common">bitter vine</name>
    <dbReference type="NCBI Taxonomy" id="192012"/>
    <lineage>
        <taxon>Eukaryota</taxon>
        <taxon>Viridiplantae</taxon>
        <taxon>Streptophyta</taxon>
        <taxon>Embryophyta</taxon>
        <taxon>Tracheophyta</taxon>
        <taxon>Spermatophyta</taxon>
        <taxon>Magnoliopsida</taxon>
        <taxon>eudicotyledons</taxon>
        <taxon>Gunneridae</taxon>
        <taxon>Pentapetalae</taxon>
        <taxon>asterids</taxon>
        <taxon>campanulids</taxon>
        <taxon>Asterales</taxon>
        <taxon>Asteraceae</taxon>
        <taxon>Asteroideae</taxon>
        <taxon>Heliantheae alliance</taxon>
        <taxon>Eupatorieae</taxon>
        <taxon>Mikania</taxon>
    </lineage>
</organism>
<feature type="domain" description="NB-ARC" evidence="2">
    <location>
        <begin position="115"/>
        <end position="165"/>
    </location>
</feature>
<feature type="region of interest" description="Disordered" evidence="1">
    <location>
        <begin position="1"/>
        <end position="54"/>
    </location>
</feature>
<evidence type="ECO:0000256" key="1">
    <source>
        <dbReference type="SAM" id="MobiDB-lite"/>
    </source>
</evidence>